<feature type="region of interest" description="Disordered" evidence="5">
    <location>
        <begin position="1"/>
        <end position="49"/>
    </location>
</feature>
<dbReference type="InterPro" id="IPR045152">
    <property type="entry name" value="EDC4-like"/>
</dbReference>
<dbReference type="PANTHER" id="PTHR15598">
    <property type="entry name" value="ENHANCER OF MRNA-DECAPPING PROTEIN 4"/>
    <property type="match status" value="1"/>
</dbReference>
<sequence>GNRKGTDTTQEVKTPSGKPFPTRQPDFGQEGQTTGSSISTPPSGTPPVQMQKEIKKIEENITNKLVKTFSRELEKQCMSFSLLLIQKILLIQRQETILKMVSQSLSTNTTKLLESTIRSEIQNSVLPALSKMVTNAVDKHAHRGISDAVNKSIPAAIEKYIAENIQRVLSKTSVTESIAKGVSKSIRPIIEETFRENFTTVLIPSYQKATNAMFEQITATFEAGIQDIAVKSAQASSYTTNIANVDKTALARLQASVELLTQQLHHLQANITRQGGQQLEQPISRTSDEYPFEKFLFNEHFSFLKNTFNIILNANQQSSVSQPEPYGYLQSGRVPSSQQQSQQQQHPQQLFSPVEPENSDRSLESGNYEDAFVSVLASHDLAQILRLCHKINPKIVFLPSRSLLSQPVILSIIHHLSLELDKYSDLKLAWIEEAILKLNPKDHIIREHCERLLPMVKQRLEHYYYTVAAQDPASPSLKNITLLIHVINGLLI</sequence>
<dbReference type="GO" id="GO:0000932">
    <property type="term" value="C:P-body"/>
    <property type="evidence" value="ECO:0007669"/>
    <property type="project" value="TreeGrafter"/>
</dbReference>
<dbReference type="OrthoDB" id="21128at2759"/>
<evidence type="ECO:0000313" key="7">
    <source>
        <dbReference type="EMBL" id="CAG8683459.1"/>
    </source>
</evidence>
<accession>A0A9N9ES68</accession>
<dbReference type="AlphaFoldDB" id="A0A9N9ES68"/>
<comment type="caution">
    <text evidence="7">The sequence shown here is derived from an EMBL/GenBank/DDBJ whole genome shotgun (WGS) entry which is preliminary data.</text>
</comment>
<feature type="compositionally biased region" description="Low complexity" evidence="5">
    <location>
        <begin position="335"/>
        <end position="349"/>
    </location>
</feature>
<keyword evidence="8" id="KW-1185">Reference proteome</keyword>
<dbReference type="PANTHER" id="PTHR15598:SF5">
    <property type="entry name" value="ENHANCER OF MRNA-DECAPPING PROTEIN 4"/>
    <property type="match status" value="1"/>
</dbReference>
<keyword evidence="2" id="KW-0963">Cytoplasm</keyword>
<reference evidence="7" key="1">
    <citation type="submission" date="2021-06" db="EMBL/GenBank/DDBJ databases">
        <authorList>
            <person name="Kallberg Y."/>
            <person name="Tangrot J."/>
            <person name="Rosling A."/>
        </authorList>
    </citation>
    <scope>NUCLEOTIDE SEQUENCE</scope>
    <source>
        <strain evidence="7">CL551</strain>
    </source>
</reference>
<dbReference type="GO" id="GO:0031087">
    <property type="term" value="P:deadenylation-independent decapping of nuclear-transcribed mRNA"/>
    <property type="evidence" value="ECO:0007669"/>
    <property type="project" value="InterPro"/>
</dbReference>
<evidence type="ECO:0000256" key="2">
    <source>
        <dbReference type="ARBA" id="ARBA00022490"/>
    </source>
</evidence>
<dbReference type="Pfam" id="PF21289">
    <property type="entry name" value="EDC4_C"/>
    <property type="match status" value="1"/>
</dbReference>
<comment type="subcellular location">
    <subcellularLocation>
        <location evidence="1">Cytoplasm</location>
    </subcellularLocation>
</comment>
<organism evidence="7 8">
    <name type="scientific">Acaulospora morrowiae</name>
    <dbReference type="NCBI Taxonomy" id="94023"/>
    <lineage>
        <taxon>Eukaryota</taxon>
        <taxon>Fungi</taxon>
        <taxon>Fungi incertae sedis</taxon>
        <taxon>Mucoromycota</taxon>
        <taxon>Glomeromycotina</taxon>
        <taxon>Glomeromycetes</taxon>
        <taxon>Diversisporales</taxon>
        <taxon>Acaulosporaceae</taxon>
        <taxon>Acaulospora</taxon>
    </lineage>
</organism>
<evidence type="ECO:0000313" key="8">
    <source>
        <dbReference type="Proteomes" id="UP000789342"/>
    </source>
</evidence>
<dbReference type="InterPro" id="IPR044938">
    <property type="entry name" value="EDC4_C_sf"/>
</dbReference>
<feature type="non-terminal residue" evidence="7">
    <location>
        <position position="492"/>
    </location>
</feature>
<keyword evidence="4" id="KW-0677">Repeat</keyword>
<evidence type="ECO:0000256" key="3">
    <source>
        <dbReference type="ARBA" id="ARBA00022574"/>
    </source>
</evidence>
<evidence type="ECO:0000256" key="5">
    <source>
        <dbReference type="SAM" id="MobiDB-lite"/>
    </source>
</evidence>
<dbReference type="Proteomes" id="UP000789342">
    <property type="component" value="Unassembled WGS sequence"/>
</dbReference>
<feature type="region of interest" description="Disordered" evidence="5">
    <location>
        <begin position="322"/>
        <end position="363"/>
    </location>
</feature>
<evidence type="ECO:0000256" key="4">
    <source>
        <dbReference type="ARBA" id="ARBA00022737"/>
    </source>
</evidence>
<protein>
    <submittedName>
        <fullName evidence="7">11103_t:CDS:1</fullName>
    </submittedName>
</protein>
<evidence type="ECO:0000259" key="6">
    <source>
        <dbReference type="Pfam" id="PF21289"/>
    </source>
</evidence>
<dbReference type="InterPro" id="IPR049404">
    <property type="entry name" value="EDC4_C"/>
</dbReference>
<name>A0A9N9ES68_9GLOM</name>
<keyword evidence="3" id="KW-0853">WD repeat</keyword>
<gene>
    <name evidence="7" type="ORF">AMORRO_LOCUS11357</name>
</gene>
<dbReference type="Gene3D" id="1.10.220.100">
    <property type="entry name" value="conserved c-terminal region of ge- 1"/>
    <property type="match status" value="1"/>
</dbReference>
<dbReference type="EMBL" id="CAJVPV010014237">
    <property type="protein sequence ID" value="CAG8683459.1"/>
    <property type="molecule type" value="Genomic_DNA"/>
</dbReference>
<proteinExistence type="predicted"/>
<feature type="compositionally biased region" description="Low complexity" evidence="5">
    <location>
        <begin position="33"/>
        <end position="42"/>
    </location>
</feature>
<evidence type="ECO:0000256" key="1">
    <source>
        <dbReference type="ARBA" id="ARBA00004496"/>
    </source>
</evidence>
<feature type="domain" description="Enhancer of mRNA-decapping protein 4 C-terminal" evidence="6">
    <location>
        <begin position="362"/>
        <end position="468"/>
    </location>
</feature>